<name>A0A9R0DBD9_SPOFR</name>
<dbReference type="Proteomes" id="UP000829999">
    <property type="component" value="Chromosome 3"/>
</dbReference>
<feature type="compositionally biased region" description="Basic and acidic residues" evidence="1">
    <location>
        <begin position="454"/>
        <end position="465"/>
    </location>
</feature>
<sequence>MAITSFDISCNINKVPIESTCSALSSKGGNACQLLKINIATDRSLSSNASRRTNKSKKNISRSPYLANDGFQLLSRVTEKRMVHKKTTDIVSSFPLAVNIYKANSDEFKLPKKVKKVKKSVLTLPNDPAPMPQVCTVSDMNDSEYCEKISQDRKQKVIKKRNPIQNNRKTRMRQKDHEFYDRDARFCSQLNIAIDCSSTDMMKNFNGDGGKVFAKKKSTFCKPQSGMSGNLNDVWTVLRNINKFQFRPSPPASDGSSIPVLKKRKSYKRRLNRKDARVIETCRTEKFAYISSYELDDKSPRTFSPSSSADRITVIEKQNEFDKICKEFEKQLITHDFLKDSNNVGNTKIKSAKAKRRCRSPQRNIKAVPNVGPKEHKPTLKKKKKKTKRPVDQRSKTPRTQSSGNRDSLLDAKTLKFNYNSDVSSHKPDRNDNTSPTKGSFVYSDYSGSSKAEQPQKHDEPESISEKLTVNSSLPVNNSSPVGVTKEQLLPASSILPKQFDPPKRKPRLVTTMPSSCIMPKLTQTEIKRRLANIRFPIVVLGKDQVSSNIQVMDYDPPQFSGLEDHIWPFMKDWSPNTTKNATHHNNNINKKSVSFVSDTNSSKSRKTITEITIIKQSPIINMKKTETTETAPTSKKNVKHPPSTDIADKLLQCSKKQKSIVQLKDKMLNFLYKKTSNRNLTSSTDQTVESKPKCPVVTENKLVATENEQRPTSPTVLNEASKRKPYSNSFQKNKKSQNYAYPWAKAKWASDFIENVIRKIRNGVYYNQEHKDFGQIFPIDFKEVSVQTGSSCDSVDSTKTYRSDLSSSDLTYDLIEHPDIPGFNHTLPALEIKTLNTNQIAVKHCVTNVMVQFDVTVPAKDTKSVTSITKAISLIPLEVTDSHTKVYKCKTTIFNGMLPAEICSILPKMMNNIINSTSKTISSDSSFTICPTKTESCLSTISEQARYENAEYLNAKILKTPSISKLRRSFKGSFSNKVLIKPVHKKHVFQIDYDSCFATDLLPQVSLDDLLQYEVGPLAVELDGFRYEQLQQNMQPSNEPVTEVVQPTCTTLAMYTSSTNRMTAAFSSCDLMALMKSLWYNYNLQIHFNLSSYFEMLELQYDGQNIKLNVSLTKDNAVQQNVAVTVSNVKIDSLFEALPKGNANKRVRDKAPLKCIEYVNAALANRTKSTEASQVTITKVKRKGLYKLYRKCKSTTNLPILGDKNLHTPLSRITTMDEFFQVLGSKKLLSSVFDGYSSEKILSSIIEMKNWITEINAKQALLILLLTNKKDTQNLVRFRPIILQGIAVNRITRATELDMEIEVIERENLNKLSQFEGISYLPASVTNYDNLLEELYWIAKTTASDYKKPFDESSERLLKSLLEKRKKLNPSYLRVMARYVGLGLLKPQAKC</sequence>
<accession>A0A9R0DBD9</accession>
<feature type="compositionally biased region" description="Basic residues" evidence="1">
    <location>
        <begin position="379"/>
        <end position="388"/>
    </location>
</feature>
<feature type="region of interest" description="Disordered" evidence="1">
    <location>
        <begin position="707"/>
        <end position="732"/>
    </location>
</feature>
<dbReference type="OrthoDB" id="7314096at2759"/>
<evidence type="ECO:0000256" key="1">
    <source>
        <dbReference type="SAM" id="MobiDB-lite"/>
    </source>
</evidence>
<organism evidence="2 3">
    <name type="scientific">Spodoptera frugiperda</name>
    <name type="common">Fall armyworm</name>
    <dbReference type="NCBI Taxonomy" id="7108"/>
    <lineage>
        <taxon>Eukaryota</taxon>
        <taxon>Metazoa</taxon>
        <taxon>Ecdysozoa</taxon>
        <taxon>Arthropoda</taxon>
        <taxon>Hexapoda</taxon>
        <taxon>Insecta</taxon>
        <taxon>Pterygota</taxon>
        <taxon>Neoptera</taxon>
        <taxon>Endopterygota</taxon>
        <taxon>Lepidoptera</taxon>
        <taxon>Glossata</taxon>
        <taxon>Ditrysia</taxon>
        <taxon>Noctuoidea</taxon>
        <taxon>Noctuidae</taxon>
        <taxon>Amphipyrinae</taxon>
        <taxon>Spodoptera</taxon>
    </lineage>
</organism>
<feature type="compositionally biased region" description="Low complexity" evidence="1">
    <location>
        <begin position="470"/>
        <end position="484"/>
    </location>
</feature>
<evidence type="ECO:0000313" key="3">
    <source>
        <dbReference type="RefSeq" id="XP_035446939.2"/>
    </source>
</evidence>
<evidence type="ECO:0000313" key="2">
    <source>
        <dbReference type="Proteomes" id="UP000829999"/>
    </source>
</evidence>
<feature type="region of interest" description="Disordered" evidence="1">
    <location>
        <begin position="341"/>
        <end position="484"/>
    </location>
</feature>
<keyword evidence="2" id="KW-1185">Reference proteome</keyword>
<proteinExistence type="predicted"/>
<protein>
    <submittedName>
        <fullName evidence="3">Uncharacterized protein LOC118273873 isoform X1</fullName>
    </submittedName>
</protein>
<feature type="compositionally biased region" description="Basic residues" evidence="1">
    <location>
        <begin position="350"/>
        <end position="360"/>
    </location>
</feature>
<dbReference type="RefSeq" id="XP_035446939.2">
    <property type="nucleotide sequence ID" value="XM_035591046.2"/>
</dbReference>
<reference evidence="3" key="1">
    <citation type="submission" date="2025-08" db="UniProtKB">
        <authorList>
            <consortium name="RefSeq"/>
        </authorList>
    </citation>
    <scope>IDENTIFICATION</scope>
    <source>
        <tissue evidence="3">Whole larval tissue</tissue>
    </source>
</reference>
<dbReference type="GeneID" id="118273873"/>
<gene>
    <name evidence="3" type="primary">LOC118273873</name>
</gene>